<feature type="chain" id="PRO_5019501735" description="DUF4367 domain-containing protein" evidence="1">
    <location>
        <begin position="19"/>
        <end position="183"/>
    </location>
</feature>
<proteinExistence type="predicted"/>
<keyword evidence="3" id="KW-1185">Reference proteome</keyword>
<evidence type="ECO:0000313" key="2">
    <source>
        <dbReference type="EMBL" id="RKD35330.1"/>
    </source>
</evidence>
<dbReference type="RefSeq" id="WP_120195267.1">
    <property type="nucleotide sequence ID" value="NZ_MCIA01000001.1"/>
</dbReference>
<comment type="caution">
    <text evidence="2">The sequence shown here is derived from an EMBL/GenBank/DDBJ whole genome shotgun (WGS) entry which is preliminary data.</text>
</comment>
<keyword evidence="1" id="KW-0732">Signal</keyword>
<gene>
    <name evidence="2" type="ORF">BET01_03025</name>
</gene>
<sequence length="183" mass="20056">MKKLIVILLSTTLILSLAACKNFSTKNEASTLSDEGKPALSNNISLPNPFIDCATIDEAEKIVGFEISTPHILPEGYTQTSIQAIENGIVQIIYTNGEDEIIYRQGKGNADISGDFNEYTEKNIEELNHIQIILEGDASNVKKATWQDGKFTFSITVNNGNGGFKEEVINDMIESVNPENGEN</sequence>
<dbReference type="PROSITE" id="PS51257">
    <property type="entry name" value="PROKAR_LIPOPROTEIN"/>
    <property type="match status" value="1"/>
</dbReference>
<name>A0A419TCY3_9FIRM</name>
<dbReference type="AlphaFoldDB" id="A0A419TCY3"/>
<dbReference type="OrthoDB" id="7061752at2"/>
<organism evidence="2 3">
    <name type="scientific">Lacrimispora algidixylanolytica</name>
    <dbReference type="NCBI Taxonomy" id="94868"/>
    <lineage>
        <taxon>Bacteria</taxon>
        <taxon>Bacillati</taxon>
        <taxon>Bacillota</taxon>
        <taxon>Clostridia</taxon>
        <taxon>Lachnospirales</taxon>
        <taxon>Lachnospiraceae</taxon>
        <taxon>Lacrimispora</taxon>
    </lineage>
</organism>
<dbReference type="EMBL" id="MCIA01000001">
    <property type="protein sequence ID" value="RKD35330.1"/>
    <property type="molecule type" value="Genomic_DNA"/>
</dbReference>
<evidence type="ECO:0008006" key="4">
    <source>
        <dbReference type="Google" id="ProtNLM"/>
    </source>
</evidence>
<accession>A0A419TCY3</accession>
<evidence type="ECO:0000313" key="3">
    <source>
        <dbReference type="Proteomes" id="UP000284277"/>
    </source>
</evidence>
<reference evidence="2 3" key="1">
    <citation type="submission" date="2016-08" db="EMBL/GenBank/DDBJ databases">
        <title>A new outlook on sporulation: Clostridium algidixylanolyticum.</title>
        <authorList>
            <person name="Poppleton D.I."/>
            <person name="Gribaldo S."/>
        </authorList>
    </citation>
    <scope>NUCLEOTIDE SEQUENCE [LARGE SCALE GENOMIC DNA]</scope>
    <source>
        <strain evidence="2 3">SPL73</strain>
    </source>
</reference>
<evidence type="ECO:0000256" key="1">
    <source>
        <dbReference type="SAM" id="SignalP"/>
    </source>
</evidence>
<feature type="signal peptide" evidence="1">
    <location>
        <begin position="1"/>
        <end position="18"/>
    </location>
</feature>
<protein>
    <recommendedName>
        <fullName evidence="4">DUF4367 domain-containing protein</fullName>
    </recommendedName>
</protein>
<dbReference type="Proteomes" id="UP000284277">
    <property type="component" value="Unassembled WGS sequence"/>
</dbReference>